<dbReference type="AlphaFoldDB" id="A0A1F7Z149"/>
<proteinExistence type="predicted"/>
<evidence type="ECO:0000313" key="2">
    <source>
        <dbReference type="Proteomes" id="UP000177169"/>
    </source>
</evidence>
<reference evidence="1 2" key="1">
    <citation type="journal article" date="2016" name="Nat. Commun.">
        <title>Thousands of microbial genomes shed light on interconnected biogeochemical processes in an aquifer system.</title>
        <authorList>
            <person name="Anantharaman K."/>
            <person name="Brown C.T."/>
            <person name="Hug L.A."/>
            <person name="Sharon I."/>
            <person name="Castelle C.J."/>
            <person name="Probst A.J."/>
            <person name="Thomas B.C."/>
            <person name="Singh A."/>
            <person name="Wilkins M.J."/>
            <person name="Karaoz U."/>
            <person name="Brodie E.L."/>
            <person name="Williams K.H."/>
            <person name="Hubbard S.S."/>
            <person name="Banfield J.F."/>
        </authorList>
    </citation>
    <scope>NUCLEOTIDE SEQUENCE [LARGE SCALE GENOMIC DNA]</scope>
</reference>
<dbReference type="EMBL" id="MGGR01000031">
    <property type="protein sequence ID" value="OGM32415.1"/>
    <property type="molecule type" value="Genomic_DNA"/>
</dbReference>
<organism evidence="1 2">
    <name type="scientific">Candidatus Woesebacteria bacterium RIFCSPHIGHO2_02_FULL_39_13</name>
    <dbReference type="NCBI Taxonomy" id="1802505"/>
    <lineage>
        <taxon>Bacteria</taxon>
        <taxon>Candidatus Woeseibacteriota</taxon>
    </lineage>
</organism>
<gene>
    <name evidence="1" type="ORF">A3D01_04545</name>
</gene>
<accession>A0A1F7Z149</accession>
<name>A0A1F7Z149_9BACT</name>
<protein>
    <submittedName>
        <fullName evidence="1">Uncharacterized protein</fullName>
    </submittedName>
</protein>
<sequence length="85" mass="9881">MDKSIRYQELLKKREKAREKLDRAKKALGHPHLDFMSAHDLAESDFKVWSAYLADIEKEIKELEDLLKIKKTNSEGILRGGTAKR</sequence>
<dbReference type="Proteomes" id="UP000177169">
    <property type="component" value="Unassembled WGS sequence"/>
</dbReference>
<comment type="caution">
    <text evidence="1">The sequence shown here is derived from an EMBL/GenBank/DDBJ whole genome shotgun (WGS) entry which is preliminary data.</text>
</comment>
<evidence type="ECO:0000313" key="1">
    <source>
        <dbReference type="EMBL" id="OGM32415.1"/>
    </source>
</evidence>